<dbReference type="RefSeq" id="WP_039477734.1">
    <property type="nucleotide sequence ID" value="NZ_JQHP01000002.1"/>
</dbReference>
<dbReference type="AlphaFoldDB" id="A0AAW3EKE7"/>
<dbReference type="EMBL" id="JQHP01000002">
    <property type="protein sequence ID" value="KFX09255.1"/>
    <property type="molecule type" value="Genomic_DNA"/>
</dbReference>
<feature type="transmembrane region" description="Helical" evidence="1">
    <location>
        <begin position="9"/>
        <end position="28"/>
    </location>
</feature>
<comment type="caution">
    <text evidence="2">The sequence shown here is derived from an EMBL/GenBank/DDBJ whole genome shotgun (WGS) entry which is preliminary data.</text>
</comment>
<evidence type="ECO:0000313" key="5">
    <source>
        <dbReference type="Proteomes" id="UP000029436"/>
    </source>
</evidence>
<sequence length="61" mass="6783">MISIFLESGWFGFFLLVIGGGVALAAIFKSDYFLLINAVSVVLILIMLISKFYPSILLNWP</sequence>
<organism evidence="2 4">
    <name type="scientific">Pectobacterium wasabiae</name>
    <dbReference type="NCBI Taxonomy" id="55208"/>
    <lineage>
        <taxon>Bacteria</taxon>
        <taxon>Pseudomonadati</taxon>
        <taxon>Pseudomonadota</taxon>
        <taxon>Gammaproteobacteria</taxon>
        <taxon>Enterobacterales</taxon>
        <taxon>Pectobacteriaceae</taxon>
        <taxon>Pectobacterium</taxon>
    </lineage>
</organism>
<keyword evidence="1" id="KW-1133">Transmembrane helix</keyword>
<evidence type="ECO:0008006" key="6">
    <source>
        <dbReference type="Google" id="ProtNLM"/>
    </source>
</evidence>
<evidence type="ECO:0000313" key="4">
    <source>
        <dbReference type="Proteomes" id="UP000029257"/>
    </source>
</evidence>
<evidence type="ECO:0000256" key="1">
    <source>
        <dbReference type="SAM" id="Phobius"/>
    </source>
</evidence>
<accession>A0AAW3EKE7</accession>
<feature type="transmembrane region" description="Helical" evidence="1">
    <location>
        <begin position="34"/>
        <end position="53"/>
    </location>
</feature>
<protein>
    <recommendedName>
        <fullName evidence="6">NfeD-like C-terminal domain-containing protein</fullName>
    </recommendedName>
</protein>
<name>A0AAW3EKE7_9GAMM</name>
<dbReference type="Proteomes" id="UP000029436">
    <property type="component" value="Unassembled WGS sequence"/>
</dbReference>
<dbReference type="Proteomes" id="UP000029257">
    <property type="component" value="Unassembled WGS sequence"/>
</dbReference>
<evidence type="ECO:0000313" key="3">
    <source>
        <dbReference type="EMBL" id="KGA29362.1"/>
    </source>
</evidence>
<evidence type="ECO:0000313" key="2">
    <source>
        <dbReference type="EMBL" id="KFX09255.1"/>
    </source>
</evidence>
<keyword evidence="5" id="KW-1185">Reference proteome</keyword>
<keyword evidence="1" id="KW-0472">Membrane</keyword>
<dbReference type="EMBL" id="JQOH01000003">
    <property type="protein sequence ID" value="KGA29362.1"/>
    <property type="molecule type" value="Genomic_DNA"/>
</dbReference>
<keyword evidence="1" id="KW-0812">Transmembrane</keyword>
<reference evidence="4 5" key="1">
    <citation type="submission" date="2014-08" db="EMBL/GenBank/DDBJ databases">
        <title>Genome sequences of NCPPB Pectobacterium isolates.</title>
        <authorList>
            <person name="Glover R.H."/>
            <person name="Sapp M."/>
            <person name="Elphinstone J."/>
        </authorList>
    </citation>
    <scope>NUCLEOTIDE SEQUENCE [LARGE SCALE GENOMIC DNA]</scope>
    <source>
        <strain evidence="2 4">NCPPB 3701</strain>
        <strain evidence="3 5">NCPPB3702</strain>
    </source>
</reference>
<proteinExistence type="predicted"/>
<gene>
    <name evidence="2" type="ORF">JV38_06055</name>
    <name evidence="3" type="ORF">KU73_09775</name>
</gene>